<evidence type="ECO:0000313" key="1">
    <source>
        <dbReference type="EMBL" id="QSI76847.1"/>
    </source>
</evidence>
<evidence type="ECO:0000313" key="2">
    <source>
        <dbReference type="Proteomes" id="UP000663570"/>
    </source>
</evidence>
<gene>
    <name evidence="1" type="ORF">JY500_20755</name>
</gene>
<sequence>MTTKRCLLHPVTMFYILDCDEPLSPNGEALMEIHNTFRVGGIRLWKSGARHTKPVPEPIEIPFDTFRGYNGPPVELLDLGIPVMSARLAKALTDAGVSNIDFYDATLVHSTTGARFPCKAYNIIGLVAAADLGKREWFSDDGTPLINVSFTRLALDESACRDQQLFRLAENVNAIVVNAKLRDYLIAEGFTTLRFKKPEDWVQL</sequence>
<organism evidence="1 2">
    <name type="scientific">Niveibacterium microcysteis</name>
    <dbReference type="NCBI Taxonomy" id="2811415"/>
    <lineage>
        <taxon>Bacteria</taxon>
        <taxon>Pseudomonadati</taxon>
        <taxon>Pseudomonadota</taxon>
        <taxon>Betaproteobacteria</taxon>
        <taxon>Rhodocyclales</taxon>
        <taxon>Rhodocyclaceae</taxon>
        <taxon>Niveibacterium</taxon>
    </lineage>
</organism>
<accession>A0ABX7MBH6</accession>
<dbReference type="EMBL" id="CP071060">
    <property type="protein sequence ID" value="QSI76847.1"/>
    <property type="molecule type" value="Genomic_DNA"/>
</dbReference>
<dbReference type="Proteomes" id="UP000663570">
    <property type="component" value="Chromosome"/>
</dbReference>
<name>A0ABX7MBH6_9RHOO</name>
<dbReference type="RefSeq" id="WP_206254450.1">
    <property type="nucleotide sequence ID" value="NZ_CP071060.1"/>
</dbReference>
<protein>
    <submittedName>
        <fullName evidence="1">Uncharacterized protein</fullName>
    </submittedName>
</protein>
<proteinExistence type="predicted"/>
<keyword evidence="2" id="KW-1185">Reference proteome</keyword>
<reference evidence="1 2" key="1">
    <citation type="submission" date="2021-02" db="EMBL/GenBank/DDBJ databases">
        <title>Niveibacterium changnyeongensis HC41.</title>
        <authorList>
            <person name="Kang M."/>
        </authorList>
    </citation>
    <scope>NUCLEOTIDE SEQUENCE [LARGE SCALE GENOMIC DNA]</scope>
    <source>
        <strain evidence="1 2">HC41</strain>
    </source>
</reference>